<feature type="transmembrane region" description="Helical" evidence="6">
    <location>
        <begin position="375"/>
        <end position="395"/>
    </location>
</feature>
<evidence type="ECO:0000256" key="3">
    <source>
        <dbReference type="ARBA" id="ARBA00022692"/>
    </source>
</evidence>
<protein>
    <recommendedName>
        <fullName evidence="9">Cytosine permease</fullName>
    </recommendedName>
</protein>
<reference evidence="7 8" key="1">
    <citation type="submission" date="2018-08" db="EMBL/GenBank/DDBJ databases">
        <title>A genome reference for cultivated species of the human gut microbiota.</title>
        <authorList>
            <person name="Zou Y."/>
            <person name="Xue W."/>
            <person name="Luo G."/>
        </authorList>
    </citation>
    <scope>NUCLEOTIDE SEQUENCE [LARGE SCALE GENOMIC DNA]</scope>
    <source>
        <strain evidence="7 8">AM07-24</strain>
    </source>
</reference>
<feature type="transmembrane region" description="Helical" evidence="6">
    <location>
        <begin position="401"/>
        <end position="418"/>
    </location>
</feature>
<dbReference type="EMBL" id="QRMS01000004">
    <property type="protein sequence ID" value="RHJ86010.1"/>
    <property type="molecule type" value="Genomic_DNA"/>
</dbReference>
<dbReference type="AlphaFoldDB" id="A0A415DYW1"/>
<dbReference type="RefSeq" id="WP_118336142.1">
    <property type="nucleotide sequence ID" value="NZ_AP025567.1"/>
</dbReference>
<name>A0A415DYW1_9FIRM</name>
<dbReference type="GO" id="GO:0015209">
    <property type="term" value="F:cytosine transmembrane transporter activity"/>
    <property type="evidence" value="ECO:0007669"/>
    <property type="project" value="InterPro"/>
</dbReference>
<comment type="caution">
    <text evidence="7">The sequence shown here is derived from an EMBL/GenBank/DDBJ whole genome shotgun (WGS) entry which is preliminary data.</text>
</comment>
<feature type="transmembrane region" description="Helical" evidence="6">
    <location>
        <begin position="241"/>
        <end position="262"/>
    </location>
</feature>
<keyword evidence="5 6" id="KW-0472">Membrane</keyword>
<keyword evidence="3 6" id="KW-0812">Transmembrane</keyword>
<evidence type="ECO:0000313" key="7">
    <source>
        <dbReference type="EMBL" id="RHJ86010.1"/>
    </source>
</evidence>
<sequence length="448" mass="47855">MAEQQKNNSEVFALRPTPLNERKSMLDMVWVQAGCVICIPAFMLGGLVAAQMPTWTGVAACGVGYLLTLILMIVLGIQGADLGIPTCAVSQSTFGKNGTRLLVSSLFAISLMGFFGLQVNVCGEAFANLMGDAFGIQIPLTLSSLIWGIVMSVIAIIGMEGLKIFDKLSVPLLFIIMVVGLVLAFQKYGTAGITANEVETATMSFAEAVALSFSFFSAMAFTAADVTRWQRNRKDTIKSSVWGLMPAGLATCIIGVLLARIAGEYDISLVLAKVGIPILGLIVIITASVSTNSLNAYCGGLDTIMTFNLPDNRRREATAGVCFVGVILALTGILGYIETFLNWICFLGAPVAGVMIADYWIVGKGRPESWHKVDGWNWTGCIVAVVSMVIALLLYNVLHIGVFNLNGVAVAMVLYVIAEKFFPSKSRKLDGGTKAFAEAEREEPANVS</sequence>
<feature type="transmembrane region" description="Helical" evidence="6">
    <location>
        <begin position="55"/>
        <end position="77"/>
    </location>
</feature>
<feature type="transmembrane region" description="Helical" evidence="6">
    <location>
        <begin position="208"/>
        <end position="229"/>
    </location>
</feature>
<feature type="transmembrane region" description="Helical" evidence="6">
    <location>
        <begin position="170"/>
        <end position="188"/>
    </location>
</feature>
<feature type="transmembrane region" description="Helical" evidence="6">
    <location>
        <begin position="343"/>
        <end position="363"/>
    </location>
</feature>
<comment type="similarity">
    <text evidence="2">Belongs to the purine-cytosine permease (2.A.39) family.</text>
</comment>
<keyword evidence="4 6" id="KW-1133">Transmembrane helix</keyword>
<accession>A0A415DYW1</accession>
<evidence type="ECO:0000256" key="6">
    <source>
        <dbReference type="SAM" id="Phobius"/>
    </source>
</evidence>
<evidence type="ECO:0000313" key="8">
    <source>
        <dbReference type="Proteomes" id="UP000284841"/>
    </source>
</evidence>
<dbReference type="InterPro" id="IPR001248">
    <property type="entry name" value="Pur-cyt_permease"/>
</dbReference>
<dbReference type="PANTHER" id="PTHR30569">
    <property type="entry name" value="CYTOSINE TRANSPORTER CODB"/>
    <property type="match status" value="1"/>
</dbReference>
<dbReference type="GO" id="GO:0005886">
    <property type="term" value="C:plasma membrane"/>
    <property type="evidence" value="ECO:0007669"/>
    <property type="project" value="TreeGrafter"/>
</dbReference>
<evidence type="ECO:0008006" key="9">
    <source>
        <dbReference type="Google" id="ProtNLM"/>
    </source>
</evidence>
<feature type="transmembrane region" description="Helical" evidence="6">
    <location>
        <begin position="136"/>
        <end position="158"/>
    </location>
</feature>
<dbReference type="Gene3D" id="1.10.4160.10">
    <property type="entry name" value="Hydantoin permease"/>
    <property type="match status" value="1"/>
</dbReference>
<evidence type="ECO:0000256" key="5">
    <source>
        <dbReference type="ARBA" id="ARBA00023136"/>
    </source>
</evidence>
<evidence type="ECO:0000256" key="1">
    <source>
        <dbReference type="ARBA" id="ARBA00004141"/>
    </source>
</evidence>
<dbReference type="OrthoDB" id="9780088at2"/>
<dbReference type="InterPro" id="IPR030191">
    <property type="entry name" value="CodB"/>
</dbReference>
<feature type="transmembrane region" description="Helical" evidence="6">
    <location>
        <begin position="274"/>
        <end position="297"/>
    </location>
</feature>
<evidence type="ECO:0000256" key="2">
    <source>
        <dbReference type="ARBA" id="ARBA00008974"/>
    </source>
</evidence>
<evidence type="ECO:0000256" key="4">
    <source>
        <dbReference type="ARBA" id="ARBA00022989"/>
    </source>
</evidence>
<dbReference type="PANTHER" id="PTHR30569:SF0">
    <property type="entry name" value="CYTOSINE PERMEASE"/>
    <property type="match status" value="1"/>
</dbReference>
<comment type="subcellular location">
    <subcellularLocation>
        <location evidence="1">Membrane</location>
        <topology evidence="1">Multi-pass membrane protein</topology>
    </subcellularLocation>
</comment>
<feature type="transmembrane region" description="Helical" evidence="6">
    <location>
        <begin position="29"/>
        <end position="49"/>
    </location>
</feature>
<organism evidence="7 8">
    <name type="scientific">Emergencia timonensis</name>
    <dbReference type="NCBI Taxonomy" id="1776384"/>
    <lineage>
        <taxon>Bacteria</taxon>
        <taxon>Bacillati</taxon>
        <taxon>Bacillota</taxon>
        <taxon>Clostridia</taxon>
        <taxon>Peptostreptococcales</taxon>
        <taxon>Anaerovoracaceae</taxon>
        <taxon>Emergencia</taxon>
    </lineage>
</organism>
<dbReference type="Proteomes" id="UP000284841">
    <property type="component" value="Unassembled WGS sequence"/>
</dbReference>
<keyword evidence="8" id="KW-1185">Reference proteome</keyword>
<feature type="transmembrane region" description="Helical" evidence="6">
    <location>
        <begin position="317"/>
        <end position="337"/>
    </location>
</feature>
<feature type="transmembrane region" description="Helical" evidence="6">
    <location>
        <begin position="98"/>
        <end position="116"/>
    </location>
</feature>
<gene>
    <name evidence="7" type="ORF">DW099_14320</name>
</gene>
<proteinExistence type="inferred from homology"/>
<dbReference type="STRING" id="1776384.GCA_900086585_01739"/>
<dbReference type="Pfam" id="PF02133">
    <property type="entry name" value="Transp_cyt_pur"/>
    <property type="match status" value="1"/>
</dbReference>